<feature type="domain" description="Reverse transcriptase Ty1/copia-type" evidence="3">
    <location>
        <begin position="476"/>
        <end position="571"/>
    </location>
</feature>
<dbReference type="GO" id="GO:0004190">
    <property type="term" value="F:aspartic-type endopeptidase activity"/>
    <property type="evidence" value="ECO:0007669"/>
    <property type="project" value="UniProtKB-KW"/>
</dbReference>
<feature type="compositionally biased region" description="Low complexity" evidence="2">
    <location>
        <begin position="395"/>
        <end position="415"/>
    </location>
</feature>
<keyword evidence="1" id="KW-0645">Protease</keyword>
<feature type="region of interest" description="Disordered" evidence="2">
    <location>
        <begin position="317"/>
        <end position="339"/>
    </location>
</feature>
<gene>
    <name evidence="5" type="ORF">U9M48_032980</name>
</gene>
<dbReference type="Pfam" id="PF22936">
    <property type="entry name" value="Pol_BBD"/>
    <property type="match status" value="1"/>
</dbReference>
<accession>A0AAQ3UAD3</accession>
<keyword evidence="1" id="KW-0064">Aspartyl protease</keyword>
<feature type="compositionally biased region" description="Polar residues" evidence="2">
    <location>
        <begin position="355"/>
        <end position="382"/>
    </location>
</feature>
<protein>
    <recommendedName>
        <fullName evidence="7">Reverse transcriptase Ty1/copia-type domain-containing protein</fullName>
    </recommendedName>
</protein>
<keyword evidence="6" id="KW-1185">Reference proteome</keyword>
<dbReference type="InterPro" id="IPR054722">
    <property type="entry name" value="PolX-like_BBD"/>
</dbReference>
<dbReference type="CDD" id="cd09272">
    <property type="entry name" value="RNase_HI_RT_Ty1"/>
    <property type="match status" value="1"/>
</dbReference>
<evidence type="ECO:0000256" key="1">
    <source>
        <dbReference type="ARBA" id="ARBA00022750"/>
    </source>
</evidence>
<dbReference type="PANTHER" id="PTHR11439">
    <property type="entry name" value="GAG-POL-RELATED RETROTRANSPOSON"/>
    <property type="match status" value="1"/>
</dbReference>
<name>A0AAQ3UAD3_PASNO</name>
<evidence type="ECO:0000313" key="5">
    <source>
        <dbReference type="EMBL" id="WVZ86147.1"/>
    </source>
</evidence>
<evidence type="ECO:0008006" key="7">
    <source>
        <dbReference type="Google" id="ProtNLM"/>
    </source>
</evidence>
<evidence type="ECO:0000313" key="6">
    <source>
        <dbReference type="Proteomes" id="UP001341281"/>
    </source>
</evidence>
<sequence length="841" mass="92710">MYSSQTRARAVNTRIALATTQKGNMSMTEYIGKMKSFADEMACAGKPLEDEELVQYILAGLDMDYNPIVSSIVTKTEDTSFAELSSQLLSFEQRLNLYSGGSQSSVNAASRGGRGRGTRGRMPGRGRGDNRNCGGYSNNTLRSSNNSSHGGYNNNTPWQKLRCQVCFKEGHTADRCWHRFEEDYVPDERHTAAAYSIDTNWYTDTGATDHITADLNKLSMREKYNGGDHIHTASGSGMGINHIGQSVLHTPDRNLFLNDVLHVPQVKKNLSTKKTILRGGCRGGLYPFPSSVSSATSRKQIYSAIRPLVKSEDLGSRTHPFMQHSATNGVERAGTNPEEDQASFVPELLANISGGTEASSDQEQHVQTAEPLNQSHASTTPSVPDLSPPAPTAPTVPVTQAAASVPGPSASGAPAQTDAPRIRLQHGIRKPKVYTDGTVKYACLADSGEPSTLQEALNDKRWKNAMDEEYNALMKNKTWHLVPMSGNKNVIDCKWVYKIKRKADGSIDRYKARLVAKGFKQRYGIDYEDIFSPVVKPATIRIILSIAVSKGWCLRQLDVQNAFLHGVLEEEAPRAWYSRLSSKLKELGFYASQADTSLFFYNKNGVTIFLLIYVDDIIVASSSSEAAQVLLHNLRGDFALKDLGELNGIFMSQEKYASDIVKRVGMTRCKPLNTPLAVSEKLSIESGTPLGTEDATRFRSIVGALQYLTLTRPDLSFPVNKICQFLHAPTTEHWTAVKRVLRYVKRTLGFGLKIQKSQSMLVSAFSDADWAGSIDDRRSTSGFCIFLGSNLVSWSARKQATVSRSSTEAEYKAMANATAEIIWVQTLLRELGISSLWLGRR</sequence>
<dbReference type="PANTHER" id="PTHR11439:SF455">
    <property type="entry name" value="RLK (RECEPTOR-LIKE PROTEIN KINASE) 8, PUTATIVE-RELATED"/>
    <property type="match status" value="1"/>
</dbReference>
<dbReference type="EMBL" id="CP144751">
    <property type="protein sequence ID" value="WVZ86147.1"/>
    <property type="molecule type" value="Genomic_DNA"/>
</dbReference>
<reference evidence="5 6" key="1">
    <citation type="submission" date="2024-02" db="EMBL/GenBank/DDBJ databases">
        <title>High-quality chromosome-scale genome assembly of Pensacola bahiagrass (Paspalum notatum Flugge var. saurae).</title>
        <authorList>
            <person name="Vega J.M."/>
            <person name="Podio M."/>
            <person name="Orjuela J."/>
            <person name="Siena L.A."/>
            <person name="Pessino S.C."/>
            <person name="Combes M.C."/>
            <person name="Mariac C."/>
            <person name="Albertini E."/>
            <person name="Pupilli F."/>
            <person name="Ortiz J.P.A."/>
            <person name="Leblanc O."/>
        </authorList>
    </citation>
    <scope>NUCLEOTIDE SEQUENCE [LARGE SCALE GENOMIC DNA]</scope>
    <source>
        <strain evidence="5">R1</strain>
        <tissue evidence="5">Leaf</tissue>
    </source>
</reference>
<evidence type="ECO:0000259" key="3">
    <source>
        <dbReference type="Pfam" id="PF07727"/>
    </source>
</evidence>
<evidence type="ECO:0000256" key="2">
    <source>
        <dbReference type="SAM" id="MobiDB-lite"/>
    </source>
</evidence>
<keyword evidence="1" id="KW-0378">Hydrolase</keyword>
<dbReference type="SUPFAM" id="SSF56672">
    <property type="entry name" value="DNA/RNA polymerases"/>
    <property type="match status" value="1"/>
</dbReference>
<feature type="region of interest" description="Disordered" evidence="2">
    <location>
        <begin position="355"/>
        <end position="423"/>
    </location>
</feature>
<dbReference type="InterPro" id="IPR043502">
    <property type="entry name" value="DNA/RNA_pol_sf"/>
</dbReference>
<feature type="domain" description="Retrovirus-related Pol polyprotein from transposon TNT 1-94-like beta-barrel" evidence="4">
    <location>
        <begin position="201"/>
        <end position="272"/>
    </location>
</feature>
<proteinExistence type="predicted"/>
<feature type="region of interest" description="Disordered" evidence="2">
    <location>
        <begin position="102"/>
        <end position="153"/>
    </location>
</feature>
<dbReference type="Proteomes" id="UP001341281">
    <property type="component" value="Chromosome 07"/>
</dbReference>
<feature type="compositionally biased region" description="Basic residues" evidence="2">
    <location>
        <begin position="113"/>
        <end position="124"/>
    </location>
</feature>
<feature type="compositionally biased region" description="Low complexity" evidence="2">
    <location>
        <begin position="131"/>
        <end position="153"/>
    </location>
</feature>
<organism evidence="5 6">
    <name type="scientific">Paspalum notatum var. saurae</name>
    <dbReference type="NCBI Taxonomy" id="547442"/>
    <lineage>
        <taxon>Eukaryota</taxon>
        <taxon>Viridiplantae</taxon>
        <taxon>Streptophyta</taxon>
        <taxon>Embryophyta</taxon>
        <taxon>Tracheophyta</taxon>
        <taxon>Spermatophyta</taxon>
        <taxon>Magnoliopsida</taxon>
        <taxon>Liliopsida</taxon>
        <taxon>Poales</taxon>
        <taxon>Poaceae</taxon>
        <taxon>PACMAD clade</taxon>
        <taxon>Panicoideae</taxon>
        <taxon>Andropogonodae</taxon>
        <taxon>Paspaleae</taxon>
        <taxon>Paspalinae</taxon>
        <taxon>Paspalum</taxon>
    </lineage>
</organism>
<evidence type="ECO:0000259" key="4">
    <source>
        <dbReference type="Pfam" id="PF22936"/>
    </source>
</evidence>
<dbReference type="Pfam" id="PF14223">
    <property type="entry name" value="Retrotran_gag_2"/>
    <property type="match status" value="1"/>
</dbReference>
<dbReference type="InterPro" id="IPR013103">
    <property type="entry name" value="RVT_2"/>
</dbReference>
<dbReference type="Pfam" id="PF07727">
    <property type="entry name" value="RVT_2"/>
    <property type="match status" value="1"/>
</dbReference>
<dbReference type="AlphaFoldDB" id="A0AAQ3UAD3"/>